<feature type="region of interest" description="Disordered" evidence="1">
    <location>
        <begin position="1"/>
        <end position="24"/>
    </location>
</feature>
<sequence length="423" mass="49892">MFLHQTLDQPYSQVGTPLSRRNATPSDMIRLNSPFSTHNIHSKDKLRNRGNLVSNNQQLQHKTIKLTLPSRIKPKQKRLLRQDDPLITYSPINQLRKPPTNLFIKYLDGEISTQDLVSQSTSENRLLNHKDKSKAQENKMKKIKNAKLNILQRFLQDKIKKNNSKGIIDIDFNLSKTNIEVPQTNDIGVKSSNSVKKLKQLQILFFPKVELQKSEEPVFNYKQVFNVESDQLLQDITEERNRVNQENFHQVGKELIIKLQSRKNQNLPLYIPMEKEVIISKDVQLYKYLHDHSKKVKISNCKKTETEKVVFMRYKGTQRKLATKNCLKNQKTLYDNPYQIDEPYSQESSLESEQLSYNLSYLRIQDSKFYDQSNINSQTPQRRENLALRQFNYLQPINKTQSKFKFQKQFQNQTEFKDLLNEQ</sequence>
<dbReference type="AlphaFoldDB" id="A0A8S1MFR3"/>
<protein>
    <submittedName>
        <fullName evidence="2">Uncharacterized protein</fullName>
    </submittedName>
</protein>
<comment type="caution">
    <text evidence="2">The sequence shown here is derived from an EMBL/GenBank/DDBJ whole genome shotgun (WGS) entry which is preliminary data.</text>
</comment>
<evidence type="ECO:0000313" key="3">
    <source>
        <dbReference type="Proteomes" id="UP000688137"/>
    </source>
</evidence>
<gene>
    <name evidence="2" type="ORF">PPRIM_AZ9-3.1.T0560055</name>
</gene>
<organism evidence="2 3">
    <name type="scientific">Paramecium primaurelia</name>
    <dbReference type="NCBI Taxonomy" id="5886"/>
    <lineage>
        <taxon>Eukaryota</taxon>
        <taxon>Sar</taxon>
        <taxon>Alveolata</taxon>
        <taxon>Ciliophora</taxon>
        <taxon>Intramacronucleata</taxon>
        <taxon>Oligohymenophorea</taxon>
        <taxon>Peniculida</taxon>
        <taxon>Parameciidae</taxon>
        <taxon>Paramecium</taxon>
    </lineage>
</organism>
<evidence type="ECO:0000256" key="1">
    <source>
        <dbReference type="SAM" id="MobiDB-lite"/>
    </source>
</evidence>
<accession>A0A8S1MFR3</accession>
<dbReference type="EMBL" id="CAJJDM010000057">
    <property type="protein sequence ID" value="CAD8076335.1"/>
    <property type="molecule type" value="Genomic_DNA"/>
</dbReference>
<dbReference type="OMA" id="QIDEPYS"/>
<evidence type="ECO:0000313" key="2">
    <source>
        <dbReference type="EMBL" id="CAD8076335.1"/>
    </source>
</evidence>
<dbReference type="Proteomes" id="UP000688137">
    <property type="component" value="Unassembled WGS sequence"/>
</dbReference>
<name>A0A8S1MFR3_PARPR</name>
<proteinExistence type="predicted"/>
<reference evidence="2" key="1">
    <citation type="submission" date="2021-01" db="EMBL/GenBank/DDBJ databases">
        <authorList>
            <consortium name="Genoscope - CEA"/>
            <person name="William W."/>
        </authorList>
    </citation>
    <scope>NUCLEOTIDE SEQUENCE</scope>
</reference>
<keyword evidence="3" id="KW-1185">Reference proteome</keyword>